<organism evidence="2 3">
    <name type="scientific">Jannaschia seosinensis</name>
    <dbReference type="NCBI Taxonomy" id="313367"/>
    <lineage>
        <taxon>Bacteria</taxon>
        <taxon>Pseudomonadati</taxon>
        <taxon>Pseudomonadota</taxon>
        <taxon>Alphaproteobacteria</taxon>
        <taxon>Rhodobacterales</taxon>
        <taxon>Roseobacteraceae</taxon>
        <taxon>Jannaschia</taxon>
    </lineage>
</organism>
<evidence type="ECO:0000313" key="3">
    <source>
        <dbReference type="Proteomes" id="UP000049455"/>
    </source>
</evidence>
<dbReference type="OrthoDB" id="4378831at2"/>
<dbReference type="STRING" id="313367.JSE7799_02974"/>
<name>A0A0M7BEJ0_9RHOB</name>
<protein>
    <recommendedName>
        <fullName evidence="1">T6SS Phospholipase effector Tle1-like catalytic domain-containing protein</fullName>
    </recommendedName>
</protein>
<dbReference type="RefSeq" id="WP_055664310.1">
    <property type="nucleotide sequence ID" value="NZ_CYPR01000199.1"/>
</dbReference>
<accession>A0A0M7BEJ0</accession>
<dbReference type="Proteomes" id="UP000049455">
    <property type="component" value="Unassembled WGS sequence"/>
</dbReference>
<dbReference type="AlphaFoldDB" id="A0A0M7BEJ0"/>
<sequence>MKRIVILCDGTWGHVAARYPTNVVLLARALMPVDSDDVMQVPVYVPGVGSGRRGVTPVGRVADRLLGGAMGLGLMENVAEAYLHLVFLYEPGDEIFIFGFSRGAFTARSLTGLIRSTGILDRMQLARLPEVLARYRSRDPDTHPDSDASRRFRMAVSPHLMTSEADRDAYEENARDLRLTPPLLLRLAYLGVWDTVGALGVPNRFLGLSKLWNRRYAFHDAKLSGLVRAARHAVALDERRREFEPTLWTNIDALNAAGASDDPLYRQRYFAGDHSSVGGGGKIRCLSSIALDWIMDGAAVQGLAFDPAIAAEIAADRNPFGALTSTSLVERGLVAALVERFGRDRRGPKHLIDLHPAVLERWAFETDAGGWPPYRPGSLRALQSELSAWRKARLSEPNSETRIT</sequence>
<dbReference type="EMBL" id="CYPR01000199">
    <property type="protein sequence ID" value="CUH40244.1"/>
    <property type="molecule type" value="Genomic_DNA"/>
</dbReference>
<evidence type="ECO:0000259" key="1">
    <source>
        <dbReference type="Pfam" id="PF09994"/>
    </source>
</evidence>
<evidence type="ECO:0000313" key="2">
    <source>
        <dbReference type="EMBL" id="CUH40244.1"/>
    </source>
</evidence>
<reference evidence="2 3" key="1">
    <citation type="submission" date="2015-09" db="EMBL/GenBank/DDBJ databases">
        <authorList>
            <person name="Jackson K.R."/>
            <person name="Lunt B.L."/>
            <person name="Fisher J.N.B."/>
            <person name="Gardner A.V."/>
            <person name="Bailey M.E."/>
            <person name="Deus L.M."/>
            <person name="Earl A.S."/>
            <person name="Gibby P.D."/>
            <person name="Hartmann K.A."/>
            <person name="Liu J.E."/>
            <person name="Manci A.M."/>
            <person name="Nielsen D.A."/>
            <person name="Solomon M.B."/>
            <person name="Breakwell D.P."/>
            <person name="Burnett S.H."/>
            <person name="Grose J.H."/>
        </authorList>
    </citation>
    <scope>NUCLEOTIDE SEQUENCE [LARGE SCALE GENOMIC DNA]</scope>
    <source>
        <strain evidence="2 3">CECT 7799</strain>
    </source>
</reference>
<dbReference type="PANTHER" id="PTHR33840">
    <property type="match status" value="1"/>
</dbReference>
<keyword evidence="3" id="KW-1185">Reference proteome</keyword>
<gene>
    <name evidence="2" type="ORF">JSE7799_02974</name>
</gene>
<proteinExistence type="predicted"/>
<dbReference type="InterPro" id="IPR018712">
    <property type="entry name" value="Tle1-like_cat"/>
</dbReference>
<dbReference type="Pfam" id="PF09994">
    <property type="entry name" value="T6SS_Tle1-like_cat"/>
    <property type="match status" value="1"/>
</dbReference>
<feature type="domain" description="T6SS Phospholipase effector Tle1-like catalytic" evidence="1">
    <location>
        <begin position="2"/>
        <end position="296"/>
    </location>
</feature>
<dbReference type="PANTHER" id="PTHR33840:SF1">
    <property type="entry name" value="TLE1 PHOSPHOLIPASE DOMAIN-CONTAINING PROTEIN"/>
    <property type="match status" value="1"/>
</dbReference>